<dbReference type="HOGENOM" id="CLU_1798428_0_0_1"/>
<proteinExistence type="predicted"/>
<evidence type="ECO:0000256" key="1">
    <source>
        <dbReference type="SAM" id="MobiDB-lite"/>
    </source>
</evidence>
<sequence>MSEEFYTRKLIIPKGVLESGKNIVEIPEACEDSRVLIAKLQPKKGKPSSRFGGGSAPCGTCGSSAQPPRNASRHRMASSHKENLPEGMVPDELDYGIINQSLADLEHVEIREFKNVQEKMRRFQDARRDLVISVLTLHEADVSD</sequence>
<name>N6TQX8_DENPD</name>
<dbReference type="EMBL" id="KB741261">
    <property type="protein sequence ID" value="ENN71615.1"/>
    <property type="molecule type" value="Genomic_DNA"/>
</dbReference>
<reference evidence="2" key="1">
    <citation type="journal article" date="2013" name="Genome Biol.">
        <title>Draft genome of the mountain pine beetle, Dendroctonus ponderosae Hopkins, a major forest pest.</title>
        <authorList>
            <person name="Keeling C.I."/>
            <person name="Yuen M.M."/>
            <person name="Liao N.Y."/>
            <person name="Docking T.R."/>
            <person name="Chan S.K."/>
            <person name="Taylor G.A."/>
            <person name="Palmquist D.L."/>
            <person name="Jackman S.D."/>
            <person name="Nguyen A."/>
            <person name="Li M."/>
            <person name="Henderson H."/>
            <person name="Janes J.K."/>
            <person name="Zhao Y."/>
            <person name="Pandoh P."/>
            <person name="Moore R."/>
            <person name="Sperling F.A."/>
            <person name="Huber D.P."/>
            <person name="Birol I."/>
            <person name="Jones S.J."/>
            <person name="Bohlmann J."/>
        </authorList>
    </citation>
    <scope>NUCLEOTIDE SEQUENCE</scope>
</reference>
<gene>
    <name evidence="2" type="ORF">YQE_11714</name>
</gene>
<evidence type="ECO:0000313" key="2">
    <source>
        <dbReference type="EMBL" id="ENN71615.1"/>
    </source>
</evidence>
<dbReference type="AlphaFoldDB" id="N6TQX8"/>
<protein>
    <submittedName>
        <fullName evidence="2">Uncharacterized protein</fullName>
    </submittedName>
</protein>
<feature type="region of interest" description="Disordered" evidence="1">
    <location>
        <begin position="41"/>
        <end position="89"/>
    </location>
</feature>
<feature type="non-terminal residue" evidence="2">
    <location>
        <position position="1"/>
    </location>
</feature>
<accession>N6TQX8</accession>
<organism evidence="2">
    <name type="scientific">Dendroctonus ponderosae</name>
    <name type="common">Mountain pine beetle</name>
    <dbReference type="NCBI Taxonomy" id="77166"/>
    <lineage>
        <taxon>Eukaryota</taxon>
        <taxon>Metazoa</taxon>
        <taxon>Ecdysozoa</taxon>
        <taxon>Arthropoda</taxon>
        <taxon>Hexapoda</taxon>
        <taxon>Insecta</taxon>
        <taxon>Pterygota</taxon>
        <taxon>Neoptera</taxon>
        <taxon>Endopterygota</taxon>
        <taxon>Coleoptera</taxon>
        <taxon>Polyphaga</taxon>
        <taxon>Cucujiformia</taxon>
        <taxon>Curculionidae</taxon>
        <taxon>Scolytinae</taxon>
        <taxon>Dendroctonus</taxon>
    </lineage>
</organism>